<evidence type="ECO:0000259" key="2">
    <source>
        <dbReference type="Pfam" id="PF17768"/>
    </source>
</evidence>
<reference evidence="3" key="1">
    <citation type="journal article" date="2014" name="Front. Microbiol.">
        <title>High frequency of phylogenetically diverse reductive dehalogenase-homologous genes in deep subseafloor sedimentary metagenomes.</title>
        <authorList>
            <person name="Kawai M."/>
            <person name="Futagami T."/>
            <person name="Toyoda A."/>
            <person name="Takaki Y."/>
            <person name="Nishi S."/>
            <person name="Hori S."/>
            <person name="Arai W."/>
            <person name="Tsubouchi T."/>
            <person name="Morono Y."/>
            <person name="Uchiyama I."/>
            <person name="Ito T."/>
            <person name="Fujiyama A."/>
            <person name="Inagaki F."/>
            <person name="Takami H."/>
        </authorList>
    </citation>
    <scope>NUCLEOTIDE SEQUENCE</scope>
    <source>
        <strain evidence="3">Expedition CK06-06</strain>
    </source>
</reference>
<evidence type="ECO:0000313" key="3">
    <source>
        <dbReference type="EMBL" id="GAG72411.1"/>
    </source>
</evidence>
<sequence>SAAISANEGILTSYGGHPMAAGLTIEPESVDEFRRALSETIGELGELPEPGLIIDGYVKLSELTIEFVTDLERLAPFGAGNPALVFISEKMKVKNYSEVGRGEEHIILTLEDENGAEHKVVWWNGSEKYRRSHLIDGMFELAYSVRFSTYRGRRDIQIELVDYRFHEDYEVARPEEVKIEVIDYREELSPISLVQRELVVGETQIWAEGDALYRLKDEDLPGEFVHRIHDRFGLTPCDVLVIWTTPPGRAELDHVLDKVKPTKVILIGVSPSTDQLDRFLKRLIGLVKFSLKTKHGRVNLTELTAAMAHKEITVKVGIEWLSDQGYSSKYTSGGDEIIFSNEGRRVSTEMSMISDQLKTLLEETAAFRVFFIKADPDTLIYSL</sequence>
<dbReference type="EMBL" id="BART01001686">
    <property type="protein sequence ID" value="GAG72411.1"/>
    <property type="molecule type" value="Genomic_DNA"/>
</dbReference>
<dbReference type="Gene3D" id="2.40.50.460">
    <property type="match status" value="1"/>
</dbReference>
<dbReference type="SUPFAM" id="SSF64182">
    <property type="entry name" value="DHH phosphoesterases"/>
    <property type="match status" value="1"/>
</dbReference>
<organism evidence="3">
    <name type="scientific">marine sediment metagenome</name>
    <dbReference type="NCBI Taxonomy" id="412755"/>
    <lineage>
        <taxon>unclassified sequences</taxon>
        <taxon>metagenomes</taxon>
        <taxon>ecological metagenomes</taxon>
    </lineage>
</organism>
<accession>X1BK02</accession>
<dbReference type="InterPro" id="IPR038763">
    <property type="entry name" value="DHH_sf"/>
</dbReference>
<comment type="caution">
    <text evidence="3">The sequence shown here is derived from an EMBL/GenBank/DDBJ whole genome shotgun (WGS) entry which is preliminary data.</text>
</comment>
<dbReference type="AlphaFoldDB" id="X1BK02"/>
<evidence type="ECO:0000256" key="1">
    <source>
        <dbReference type="ARBA" id="ARBA00022801"/>
    </source>
</evidence>
<name>X1BK02_9ZZZZ</name>
<dbReference type="PANTHER" id="PTHR30255:SF2">
    <property type="entry name" value="SINGLE-STRANDED-DNA-SPECIFIC EXONUCLEASE RECJ"/>
    <property type="match status" value="1"/>
</dbReference>
<dbReference type="GO" id="GO:0016787">
    <property type="term" value="F:hydrolase activity"/>
    <property type="evidence" value="ECO:0007669"/>
    <property type="project" value="UniProtKB-KW"/>
</dbReference>
<feature type="non-terminal residue" evidence="3">
    <location>
        <position position="1"/>
    </location>
</feature>
<keyword evidence="1" id="KW-0378">Hydrolase</keyword>
<dbReference type="InterPro" id="IPR041122">
    <property type="entry name" value="RecJ_OB"/>
</dbReference>
<proteinExistence type="predicted"/>
<dbReference type="Pfam" id="PF17768">
    <property type="entry name" value="RecJ_OB"/>
    <property type="match status" value="1"/>
</dbReference>
<dbReference type="InterPro" id="IPR051673">
    <property type="entry name" value="SSDNA_exonuclease_RecJ"/>
</dbReference>
<dbReference type="PANTHER" id="PTHR30255">
    <property type="entry name" value="SINGLE-STRANDED-DNA-SPECIFIC EXONUCLEASE RECJ"/>
    <property type="match status" value="1"/>
</dbReference>
<gene>
    <name evidence="3" type="ORF">S01H4_05718</name>
</gene>
<protein>
    <recommendedName>
        <fullName evidence="2">RecJ OB domain-containing protein</fullName>
    </recommendedName>
</protein>
<feature type="domain" description="RecJ OB" evidence="2">
    <location>
        <begin position="54"/>
        <end position="162"/>
    </location>
</feature>